<gene>
    <name evidence="3" type="ORF">AMON00008_LOCUS15</name>
</gene>
<dbReference type="AlphaFoldDB" id="A0A7S4PSS7"/>
<feature type="region of interest" description="Disordered" evidence="1">
    <location>
        <begin position="1"/>
        <end position="23"/>
    </location>
</feature>
<keyword evidence="2" id="KW-1133">Transmembrane helix</keyword>
<feature type="transmembrane region" description="Helical" evidence="2">
    <location>
        <begin position="43"/>
        <end position="66"/>
    </location>
</feature>
<organism evidence="3">
    <name type="scientific">Alexandrium monilatum</name>
    <dbReference type="NCBI Taxonomy" id="311494"/>
    <lineage>
        <taxon>Eukaryota</taxon>
        <taxon>Sar</taxon>
        <taxon>Alveolata</taxon>
        <taxon>Dinophyceae</taxon>
        <taxon>Gonyaulacales</taxon>
        <taxon>Pyrocystaceae</taxon>
        <taxon>Alexandrium</taxon>
    </lineage>
</organism>
<evidence type="ECO:0000256" key="2">
    <source>
        <dbReference type="SAM" id="Phobius"/>
    </source>
</evidence>
<feature type="transmembrane region" description="Helical" evidence="2">
    <location>
        <begin position="181"/>
        <end position="206"/>
    </location>
</feature>
<feature type="transmembrane region" description="Helical" evidence="2">
    <location>
        <begin position="290"/>
        <end position="314"/>
    </location>
</feature>
<keyword evidence="2" id="KW-0812">Transmembrane</keyword>
<keyword evidence="2" id="KW-0472">Membrane</keyword>
<feature type="transmembrane region" description="Helical" evidence="2">
    <location>
        <begin position="151"/>
        <end position="169"/>
    </location>
</feature>
<evidence type="ECO:0000256" key="1">
    <source>
        <dbReference type="SAM" id="MobiDB-lite"/>
    </source>
</evidence>
<proteinExistence type="predicted"/>
<evidence type="ECO:0000313" key="3">
    <source>
        <dbReference type="EMBL" id="CAE4560396.1"/>
    </source>
</evidence>
<sequence length="329" mass="37480">MKMSIVDNSSDESSDTDRESYQRDPKLEERLIFNDGFERKKTAALLFFGSFMGLLGFLFAFLIGIAKFANPWMSEYHREFPSHMGYFPATVSEMVHNPDEPAGKCFFAFASMGATFIFLSWYPWRLRNVYMGDSRTIWFTTRISWTMFRQFIPPCGMMIVASVTTTPFMQATALDDICLGIHLTGALMFFAGYCLVEAVALGWGPFPFPEVSQRTIGRMELRLRKRVLTGIVWSYALFCLLQGVLLLPLDMASGHSDIWKPREAFDEFGYHHKKMTLLDTATGVVLGLKIASYTLEVVGGLLLIASHLIIWGFCHERQVDLNDELWKVV</sequence>
<name>A0A7S4PSS7_9DINO</name>
<dbReference type="EMBL" id="HBNR01000021">
    <property type="protein sequence ID" value="CAE4560396.1"/>
    <property type="molecule type" value="Transcribed_RNA"/>
</dbReference>
<feature type="transmembrane region" description="Helical" evidence="2">
    <location>
        <begin position="227"/>
        <end position="249"/>
    </location>
</feature>
<accession>A0A7S4PSS7</accession>
<protein>
    <submittedName>
        <fullName evidence="3">Uncharacterized protein</fullName>
    </submittedName>
</protein>
<reference evidence="3" key="1">
    <citation type="submission" date="2021-01" db="EMBL/GenBank/DDBJ databases">
        <authorList>
            <person name="Corre E."/>
            <person name="Pelletier E."/>
            <person name="Niang G."/>
            <person name="Scheremetjew M."/>
            <person name="Finn R."/>
            <person name="Kale V."/>
            <person name="Holt S."/>
            <person name="Cochrane G."/>
            <person name="Meng A."/>
            <person name="Brown T."/>
            <person name="Cohen L."/>
        </authorList>
    </citation>
    <scope>NUCLEOTIDE SEQUENCE</scope>
    <source>
        <strain evidence="3">CCMP3105</strain>
    </source>
</reference>
<feature type="transmembrane region" description="Helical" evidence="2">
    <location>
        <begin position="106"/>
        <end position="124"/>
    </location>
</feature>